<dbReference type="KEGG" id="bgt:106062236"/>
<accession>A0A2C9LKC9</accession>
<dbReference type="CDD" id="cd01671">
    <property type="entry name" value="CARD"/>
    <property type="match status" value="1"/>
</dbReference>
<reference evidence="1" key="1">
    <citation type="submission" date="2020-05" db="UniProtKB">
        <authorList>
            <consortium name="EnsemblMetazoa"/>
        </authorList>
    </citation>
    <scope>IDENTIFICATION</scope>
    <source>
        <strain evidence="1">BB02</strain>
    </source>
</reference>
<dbReference type="OrthoDB" id="10071976at2759"/>
<dbReference type="Gene3D" id="1.10.533.10">
    <property type="entry name" value="Death Domain, Fas"/>
    <property type="match status" value="1"/>
</dbReference>
<organism evidence="1 2">
    <name type="scientific">Biomphalaria glabrata</name>
    <name type="common">Bloodfluke planorb</name>
    <name type="synonym">Freshwater snail</name>
    <dbReference type="NCBI Taxonomy" id="6526"/>
    <lineage>
        <taxon>Eukaryota</taxon>
        <taxon>Metazoa</taxon>
        <taxon>Spiralia</taxon>
        <taxon>Lophotrochozoa</taxon>
        <taxon>Mollusca</taxon>
        <taxon>Gastropoda</taxon>
        <taxon>Heterobranchia</taxon>
        <taxon>Euthyneura</taxon>
        <taxon>Panpulmonata</taxon>
        <taxon>Hygrophila</taxon>
        <taxon>Lymnaeoidea</taxon>
        <taxon>Planorbidae</taxon>
        <taxon>Biomphalaria</taxon>
    </lineage>
</organism>
<sequence>MRVPCKTMSRGNLKPEHKKCIQTLYKYLKDNIDASLIVDFLYQEKLLDLRKRTILLEKRKSEKNELLLRCILNSRALNSFDIFHQSLKSRHKNVYETIENELKRITQTLCGARLEDVVEKREKGEVYLCGLTVLLFSVNKTDSQVVSKTLMNGKPLKKTLGIKMGTTCHSERKLNFVKKSTNRKLHERLCKYN</sequence>
<evidence type="ECO:0008006" key="3">
    <source>
        <dbReference type="Google" id="ProtNLM"/>
    </source>
</evidence>
<evidence type="ECO:0000313" key="2">
    <source>
        <dbReference type="Proteomes" id="UP000076420"/>
    </source>
</evidence>
<dbReference type="AlphaFoldDB" id="A0A2C9LKC9"/>
<dbReference type="VEuPathDB" id="VectorBase:BGLB032016"/>
<dbReference type="EnsemblMetazoa" id="BGLB032016-RA">
    <property type="protein sequence ID" value="BGLB032016-PA"/>
    <property type="gene ID" value="BGLB032016"/>
</dbReference>
<name>A0A2C9LKC9_BIOGL</name>
<dbReference type="SUPFAM" id="SSF47986">
    <property type="entry name" value="DEATH domain"/>
    <property type="match status" value="1"/>
</dbReference>
<dbReference type="Proteomes" id="UP000076420">
    <property type="component" value="Unassembled WGS sequence"/>
</dbReference>
<dbReference type="VEuPathDB" id="VectorBase:BGLAX_029605"/>
<protein>
    <recommendedName>
        <fullName evidence="3">CARD domain-containing protein</fullName>
    </recommendedName>
</protein>
<evidence type="ECO:0000313" key="1">
    <source>
        <dbReference type="EnsemblMetazoa" id="BGLB032016-PA"/>
    </source>
</evidence>
<proteinExistence type="predicted"/>
<dbReference type="InterPro" id="IPR011029">
    <property type="entry name" value="DEATH-like_dom_sf"/>
</dbReference>
<gene>
    <name evidence="1" type="primary">106062236</name>
</gene>